<dbReference type="InterPro" id="IPR012340">
    <property type="entry name" value="NA-bd_OB-fold"/>
</dbReference>
<comment type="caution">
    <text evidence="9">The sequence shown here is derived from an EMBL/GenBank/DDBJ whole genome shotgun (WGS) entry which is preliminary data.</text>
</comment>
<keyword evidence="10" id="KW-1185">Reference proteome</keyword>
<evidence type="ECO:0000259" key="7">
    <source>
        <dbReference type="Pfam" id="PF01068"/>
    </source>
</evidence>
<dbReference type="NCBIfam" id="NF006592">
    <property type="entry name" value="PRK09125.1"/>
    <property type="match status" value="1"/>
</dbReference>
<dbReference type="Proteomes" id="UP001595478">
    <property type="component" value="Unassembled WGS sequence"/>
</dbReference>
<comment type="catalytic activity">
    <reaction evidence="6">
        <text>ATP + (deoxyribonucleotide)n-3'-hydroxyl + 5'-phospho-(deoxyribonucleotide)m = (deoxyribonucleotide)n+m + AMP + diphosphate.</text>
        <dbReference type="EC" id="6.5.1.1"/>
    </reaction>
</comment>
<name>A0ABV7FSA7_9ALTE</name>
<sequence>MRVPYSQWKWVVFVLITFLSHRVVAEPHLGSNLPQVQLAKVFKGHDVSEYLVSEKYDGVRAIWKNKKLVTRNGHRIYAPAWFTEGWPDTWFDGELWFARGNFEYVMSTVSKDIPLDKEWRNIRFMVFDQPNNQDTFEQRYRNYNTLVEETQSNYLLSVKQLSFTNNHSLFEYLQELVDAGAEGLMLHKKNALFESGRTGNVIKLKTHQDSEAKVLRHIEGQGKYKGLLGALYVEWLGSDGKAVRFKIGSGFSDLQRANPPTIGSQITFKYYGLTRRGIPKYASFIRVRSEVNQVD</sequence>
<dbReference type="PANTHER" id="PTHR47810:SF1">
    <property type="entry name" value="DNA LIGASE B"/>
    <property type="match status" value="1"/>
</dbReference>
<evidence type="ECO:0000313" key="9">
    <source>
        <dbReference type="EMBL" id="MFC3121346.1"/>
    </source>
</evidence>
<dbReference type="InterPro" id="IPR012310">
    <property type="entry name" value="DNA_ligase_ATP-dep_cent"/>
</dbReference>
<dbReference type="InterPro" id="IPR050326">
    <property type="entry name" value="NAD_dep_DNA_ligaseB"/>
</dbReference>
<evidence type="ECO:0000256" key="6">
    <source>
        <dbReference type="ARBA" id="ARBA00034003"/>
    </source>
</evidence>
<dbReference type="Gene3D" id="3.30.1490.70">
    <property type="match status" value="1"/>
</dbReference>
<evidence type="ECO:0000313" key="10">
    <source>
        <dbReference type="Proteomes" id="UP001595478"/>
    </source>
</evidence>
<evidence type="ECO:0000259" key="8">
    <source>
        <dbReference type="Pfam" id="PF14743"/>
    </source>
</evidence>
<gene>
    <name evidence="9" type="ORF">ACFOHL_06915</name>
</gene>
<dbReference type="Pfam" id="PF14743">
    <property type="entry name" value="DNA_ligase_OB_2"/>
    <property type="match status" value="1"/>
</dbReference>
<evidence type="ECO:0000256" key="2">
    <source>
        <dbReference type="ARBA" id="ARBA00022598"/>
    </source>
</evidence>
<protein>
    <submittedName>
        <fullName evidence="9">DNA ligase</fullName>
        <ecNumber evidence="9">6.5.1.1</ecNumber>
    </submittedName>
</protein>
<dbReference type="InterPro" id="IPR029319">
    <property type="entry name" value="DNA_ligase_OB"/>
</dbReference>
<dbReference type="SUPFAM" id="SSF50249">
    <property type="entry name" value="Nucleic acid-binding proteins"/>
    <property type="match status" value="1"/>
</dbReference>
<accession>A0ABV7FSA7</accession>
<dbReference type="RefSeq" id="WP_376919483.1">
    <property type="nucleotide sequence ID" value="NZ_JBHRSW010000009.1"/>
</dbReference>
<organism evidence="9 10">
    <name type="scientific">Agaribacter flavus</name>
    <dbReference type="NCBI Taxonomy" id="1902781"/>
    <lineage>
        <taxon>Bacteria</taxon>
        <taxon>Pseudomonadati</taxon>
        <taxon>Pseudomonadota</taxon>
        <taxon>Gammaproteobacteria</taxon>
        <taxon>Alteromonadales</taxon>
        <taxon>Alteromonadaceae</taxon>
        <taxon>Agaribacter</taxon>
    </lineage>
</organism>
<keyword evidence="4" id="KW-0227">DNA damage</keyword>
<dbReference type="CDD" id="cd08041">
    <property type="entry name" value="OBF_kDNA_ligase_like"/>
    <property type="match status" value="1"/>
</dbReference>
<reference evidence="10" key="1">
    <citation type="journal article" date="2019" name="Int. J. Syst. Evol. Microbiol.">
        <title>The Global Catalogue of Microorganisms (GCM) 10K type strain sequencing project: providing services to taxonomists for standard genome sequencing and annotation.</title>
        <authorList>
            <consortium name="The Broad Institute Genomics Platform"/>
            <consortium name="The Broad Institute Genome Sequencing Center for Infectious Disease"/>
            <person name="Wu L."/>
            <person name="Ma J."/>
        </authorList>
    </citation>
    <scope>NUCLEOTIDE SEQUENCE [LARGE SCALE GENOMIC DNA]</scope>
    <source>
        <strain evidence="10">KCTC 52473</strain>
    </source>
</reference>
<feature type="domain" description="DNA ligase OB-like" evidence="8">
    <location>
        <begin position="219"/>
        <end position="288"/>
    </location>
</feature>
<dbReference type="CDD" id="cd07896">
    <property type="entry name" value="Adenylation_kDNA_ligase_like"/>
    <property type="match status" value="1"/>
</dbReference>
<dbReference type="Pfam" id="PF01068">
    <property type="entry name" value="DNA_ligase_A_M"/>
    <property type="match status" value="1"/>
</dbReference>
<evidence type="ECO:0000256" key="5">
    <source>
        <dbReference type="ARBA" id="ARBA00023204"/>
    </source>
</evidence>
<keyword evidence="2 9" id="KW-0436">Ligase</keyword>
<dbReference type="EC" id="6.5.1.1" evidence="9"/>
<comment type="cofactor">
    <cofactor evidence="1">
        <name>a divalent metal cation</name>
        <dbReference type="ChEBI" id="CHEBI:60240"/>
    </cofactor>
</comment>
<dbReference type="Gene3D" id="2.40.50.140">
    <property type="entry name" value="Nucleic acid-binding proteins"/>
    <property type="match status" value="1"/>
</dbReference>
<dbReference type="SUPFAM" id="SSF56091">
    <property type="entry name" value="DNA ligase/mRNA capping enzyme, catalytic domain"/>
    <property type="match status" value="1"/>
</dbReference>
<dbReference type="GO" id="GO:0003910">
    <property type="term" value="F:DNA ligase (ATP) activity"/>
    <property type="evidence" value="ECO:0007669"/>
    <property type="project" value="UniProtKB-EC"/>
</dbReference>
<evidence type="ECO:0000256" key="3">
    <source>
        <dbReference type="ARBA" id="ARBA00022705"/>
    </source>
</evidence>
<feature type="domain" description="ATP-dependent DNA ligase family profile" evidence="7">
    <location>
        <begin position="38"/>
        <end position="205"/>
    </location>
</feature>
<proteinExistence type="predicted"/>
<keyword evidence="3" id="KW-0235">DNA replication</keyword>
<evidence type="ECO:0000256" key="4">
    <source>
        <dbReference type="ARBA" id="ARBA00022763"/>
    </source>
</evidence>
<dbReference type="Gene3D" id="3.30.470.30">
    <property type="entry name" value="DNA ligase/mRNA capping enzyme"/>
    <property type="match status" value="1"/>
</dbReference>
<keyword evidence="5" id="KW-0234">DNA repair</keyword>
<dbReference type="PANTHER" id="PTHR47810">
    <property type="entry name" value="DNA LIGASE"/>
    <property type="match status" value="1"/>
</dbReference>
<dbReference type="EMBL" id="JBHRSW010000009">
    <property type="protein sequence ID" value="MFC3121346.1"/>
    <property type="molecule type" value="Genomic_DNA"/>
</dbReference>
<evidence type="ECO:0000256" key="1">
    <source>
        <dbReference type="ARBA" id="ARBA00001968"/>
    </source>
</evidence>